<keyword evidence="3 5" id="KW-0808">Transferase</keyword>
<dbReference type="InterPro" id="IPR050103">
    <property type="entry name" value="Class-III_PLP-dep_AT"/>
</dbReference>
<dbReference type="HAMAP" id="MF_01107">
    <property type="entry name" value="ArgD_aminotrans_3"/>
    <property type="match status" value="1"/>
</dbReference>
<evidence type="ECO:0000256" key="1">
    <source>
        <dbReference type="ARBA" id="ARBA00022571"/>
    </source>
</evidence>
<dbReference type="GO" id="GO:0006526">
    <property type="term" value="P:L-arginine biosynthetic process"/>
    <property type="evidence" value="ECO:0007669"/>
    <property type="project" value="UniProtKB-UniRule"/>
</dbReference>
<evidence type="ECO:0000313" key="6">
    <source>
        <dbReference type="EMBL" id="MBB5073870.1"/>
    </source>
</evidence>
<dbReference type="NCBIfam" id="NF002325">
    <property type="entry name" value="PRK01278.1"/>
    <property type="match status" value="1"/>
</dbReference>
<comment type="miscellaneous">
    <text evidence="5">May also have succinyldiaminopimelate aminotransferase activity, thus carrying out the corresponding step in lysine biosynthesis.</text>
</comment>
<name>A0A840NPU4_9HYPH</name>
<dbReference type="GO" id="GO:0042802">
    <property type="term" value="F:identical protein binding"/>
    <property type="evidence" value="ECO:0007669"/>
    <property type="project" value="TreeGrafter"/>
</dbReference>
<dbReference type="PIRSF" id="PIRSF000521">
    <property type="entry name" value="Transaminase_4ab_Lys_Orn"/>
    <property type="match status" value="1"/>
</dbReference>
<keyword evidence="5" id="KW-0028">Amino-acid biosynthesis</keyword>
<reference evidence="6 7" key="1">
    <citation type="submission" date="2020-08" db="EMBL/GenBank/DDBJ databases">
        <title>Genomic Encyclopedia of Type Strains, Phase IV (KMG-IV): sequencing the most valuable type-strain genomes for metagenomic binning, comparative biology and taxonomic classification.</title>
        <authorList>
            <person name="Goeker M."/>
        </authorList>
    </citation>
    <scope>NUCLEOTIDE SEQUENCE [LARGE SCALE GENOMIC DNA]</scope>
    <source>
        <strain evidence="6 7">DSM 28538</strain>
    </source>
</reference>
<evidence type="ECO:0000256" key="3">
    <source>
        <dbReference type="ARBA" id="ARBA00022679"/>
    </source>
</evidence>
<accession>A0A840NPU4</accession>
<dbReference type="PROSITE" id="PS00600">
    <property type="entry name" value="AA_TRANSFER_CLASS_3"/>
    <property type="match status" value="1"/>
</dbReference>
<dbReference type="PANTHER" id="PTHR11986">
    <property type="entry name" value="AMINOTRANSFERASE CLASS III"/>
    <property type="match status" value="1"/>
</dbReference>
<proteinExistence type="inferred from homology"/>
<feature type="binding site" evidence="5">
    <location>
        <begin position="219"/>
        <end position="222"/>
    </location>
    <ligand>
        <name>pyridoxal 5'-phosphate</name>
        <dbReference type="ChEBI" id="CHEBI:597326"/>
    </ligand>
</feature>
<dbReference type="Gene3D" id="3.40.640.10">
    <property type="entry name" value="Type I PLP-dependent aspartate aminotransferase-like (Major domain)"/>
    <property type="match status" value="1"/>
</dbReference>
<keyword evidence="1 5" id="KW-0055">Arginine biosynthesis</keyword>
<comment type="caution">
    <text evidence="6">The sequence shown here is derived from an EMBL/GenBank/DDBJ whole genome shotgun (WGS) entry which is preliminary data.</text>
</comment>
<comment type="subcellular location">
    <subcellularLocation>
        <location evidence="5">Cytoplasm</location>
    </subcellularLocation>
</comment>
<dbReference type="Gene3D" id="3.90.1150.10">
    <property type="entry name" value="Aspartate Aminotransferase, domain 1"/>
    <property type="match status" value="1"/>
</dbReference>
<protein>
    <recommendedName>
        <fullName evidence="5">Acetylornithine aminotransferase</fullName>
        <shortName evidence="5">ACOAT</shortName>
        <ecNumber evidence="5">2.6.1.11</ecNumber>
    </recommendedName>
</protein>
<dbReference type="EC" id="2.6.1.11" evidence="5"/>
<dbReference type="GO" id="GO:0003992">
    <property type="term" value="F:N2-acetyl-L-ornithine:2-oxoglutarate 5-aminotransferase activity"/>
    <property type="evidence" value="ECO:0007669"/>
    <property type="project" value="UniProtKB-UniRule"/>
</dbReference>
<dbReference type="UniPathway" id="UPA00068">
    <property type="reaction ID" value="UER00109"/>
</dbReference>
<feature type="modified residue" description="N6-(pyridoxal phosphate)lysine" evidence="5">
    <location>
        <position position="248"/>
    </location>
</feature>
<feature type="binding site" evidence="5">
    <location>
        <position position="137"/>
    </location>
    <ligand>
        <name>N(2)-acetyl-L-ornithine</name>
        <dbReference type="ChEBI" id="CHEBI:57805"/>
    </ligand>
</feature>
<dbReference type="GO" id="GO:0005737">
    <property type="term" value="C:cytoplasm"/>
    <property type="evidence" value="ECO:0007669"/>
    <property type="project" value="UniProtKB-SubCell"/>
</dbReference>
<dbReference type="Pfam" id="PF00202">
    <property type="entry name" value="Aminotran_3"/>
    <property type="match status" value="1"/>
</dbReference>
<dbReference type="InterPro" id="IPR015422">
    <property type="entry name" value="PyrdxlP-dep_Trfase_small"/>
</dbReference>
<feature type="binding site" evidence="5">
    <location>
        <position position="277"/>
    </location>
    <ligand>
        <name>pyridoxal 5'-phosphate</name>
        <dbReference type="ChEBI" id="CHEBI:597326"/>
    </ligand>
</feature>
<dbReference type="FunFam" id="3.40.640.10:FF:000004">
    <property type="entry name" value="Acetylornithine aminotransferase"/>
    <property type="match status" value="1"/>
</dbReference>
<keyword evidence="7" id="KW-1185">Reference proteome</keyword>
<keyword evidence="2 5" id="KW-0032">Aminotransferase</keyword>
<feature type="binding site" evidence="5">
    <location>
        <position position="276"/>
    </location>
    <ligand>
        <name>N(2)-acetyl-L-ornithine</name>
        <dbReference type="ChEBI" id="CHEBI:57805"/>
    </ligand>
</feature>
<comment type="similarity">
    <text evidence="5">Belongs to the class-III pyridoxal-phosphate-dependent aminotransferase family. ArgD subfamily.</text>
</comment>
<dbReference type="InterPro" id="IPR015424">
    <property type="entry name" value="PyrdxlP-dep_Trfase"/>
</dbReference>
<keyword evidence="4 5" id="KW-0663">Pyridoxal phosphate</keyword>
<keyword evidence="5" id="KW-0963">Cytoplasm</keyword>
<evidence type="ECO:0000256" key="5">
    <source>
        <dbReference type="HAMAP-Rule" id="MF_01107"/>
    </source>
</evidence>
<evidence type="ECO:0000256" key="2">
    <source>
        <dbReference type="ARBA" id="ARBA00022576"/>
    </source>
</evidence>
<comment type="catalytic activity">
    <reaction evidence="5">
        <text>N(2)-acetyl-L-ornithine + 2-oxoglutarate = N-acetyl-L-glutamate 5-semialdehyde + L-glutamate</text>
        <dbReference type="Rhea" id="RHEA:18049"/>
        <dbReference type="ChEBI" id="CHEBI:16810"/>
        <dbReference type="ChEBI" id="CHEBI:29123"/>
        <dbReference type="ChEBI" id="CHEBI:29985"/>
        <dbReference type="ChEBI" id="CHEBI:57805"/>
        <dbReference type="EC" id="2.6.1.11"/>
    </reaction>
</comment>
<evidence type="ECO:0000256" key="4">
    <source>
        <dbReference type="ARBA" id="ARBA00022898"/>
    </source>
</evidence>
<dbReference type="InterPro" id="IPR004636">
    <property type="entry name" value="AcOrn/SuccOrn_fam"/>
</dbReference>
<dbReference type="PANTHER" id="PTHR11986:SF113">
    <property type="entry name" value="SUCCINYLORNITHINE TRANSAMINASE"/>
    <property type="match status" value="1"/>
</dbReference>
<gene>
    <name evidence="5" type="primary">argD</name>
    <name evidence="6" type="ORF">HNQ69_000996</name>
</gene>
<dbReference type="InterPro" id="IPR049704">
    <property type="entry name" value="Aminotrans_3_PPA_site"/>
</dbReference>
<dbReference type="GO" id="GO:0030170">
    <property type="term" value="F:pyridoxal phosphate binding"/>
    <property type="evidence" value="ECO:0007669"/>
    <property type="project" value="InterPro"/>
</dbReference>
<dbReference type="InterPro" id="IPR005814">
    <property type="entry name" value="Aminotrans_3"/>
</dbReference>
<dbReference type="AlphaFoldDB" id="A0A840NPU4"/>
<evidence type="ECO:0000313" key="7">
    <source>
        <dbReference type="Proteomes" id="UP000561417"/>
    </source>
</evidence>
<organism evidence="6 7">
    <name type="scientific">Bartonella callosciuri</name>
    <dbReference type="NCBI Taxonomy" id="686223"/>
    <lineage>
        <taxon>Bacteria</taxon>
        <taxon>Pseudomonadati</taxon>
        <taxon>Pseudomonadota</taxon>
        <taxon>Alphaproteobacteria</taxon>
        <taxon>Hyphomicrobiales</taxon>
        <taxon>Bartonellaceae</taxon>
        <taxon>Bartonella</taxon>
    </lineage>
</organism>
<dbReference type="NCBIfam" id="TIGR00707">
    <property type="entry name" value="argD"/>
    <property type="match status" value="1"/>
</dbReference>
<comment type="cofactor">
    <cofactor evidence="5">
        <name>pyridoxal 5'-phosphate</name>
        <dbReference type="ChEBI" id="CHEBI:597326"/>
    </cofactor>
    <text evidence="5">Binds 1 pyridoxal phosphate per subunit.</text>
</comment>
<feature type="binding site" evidence="5">
    <location>
        <position position="134"/>
    </location>
    <ligand>
        <name>pyridoxal 5'-phosphate</name>
        <dbReference type="ChEBI" id="CHEBI:597326"/>
    </ligand>
</feature>
<dbReference type="CDD" id="cd00610">
    <property type="entry name" value="OAT_like"/>
    <property type="match status" value="1"/>
</dbReference>
<dbReference type="InterPro" id="IPR015421">
    <property type="entry name" value="PyrdxlP-dep_Trfase_major"/>
</dbReference>
<dbReference type="SUPFAM" id="SSF53383">
    <property type="entry name" value="PLP-dependent transferases"/>
    <property type="match status" value="1"/>
</dbReference>
<dbReference type="Proteomes" id="UP000561417">
    <property type="component" value="Unassembled WGS sequence"/>
</dbReference>
<comment type="subunit">
    <text evidence="5">Homodimer.</text>
</comment>
<feature type="binding site" evidence="5">
    <location>
        <begin position="101"/>
        <end position="102"/>
    </location>
    <ligand>
        <name>pyridoxal 5'-phosphate</name>
        <dbReference type="ChEBI" id="CHEBI:597326"/>
    </ligand>
</feature>
<dbReference type="EMBL" id="JACHIM010000003">
    <property type="protein sequence ID" value="MBB5073870.1"/>
    <property type="molecule type" value="Genomic_DNA"/>
</dbReference>
<comment type="pathway">
    <text evidence="5">Amino-acid biosynthesis; L-arginine biosynthesis; N(2)-acetyl-L-ornithine from L-glutamate: step 4/4.</text>
</comment>
<sequence>MMRANAIQPLYKCFARRDLHFKKGSGVWLISDKGECYLDLTSGIAVNALGHAHPKLVETLKKQAEELWHISNLFQSPEQEALATRLCANSFADKVFFCNSGAEALECAFKTARHTHYASGYPTRVEIITFKGAFHGRTLATLAATGHEKYLEGFGPKAGGFVQVPFCDESALRNAINKNTAAILIEPIQGEGGIRTVSHEYLRFLRKICDDNNLLFILDEVQTGIGRTGKLFAYEWSDIIPDILTLAKGLGGGFPLGACLATEKAAKSMTPGTHGSTFGGNLLAMAVGNSVLDIILEPGFLHHVQHMGNKLRSGLLSILNSYPDIICAIHGVGLMLGIQCVVPSNVVVNALEKEYVLSVGANNNVVRLLPPLIIKEEEVDESLHRIEKAIAYLSQINKKGKYHKH</sequence>